<dbReference type="WBParaSite" id="TREG1_123610.1">
    <property type="protein sequence ID" value="TREG1_123610.1"/>
    <property type="gene ID" value="TREG1_123610"/>
</dbReference>
<dbReference type="GO" id="GO:0061511">
    <property type="term" value="P:centriole elongation"/>
    <property type="evidence" value="ECO:0007669"/>
    <property type="project" value="TreeGrafter"/>
</dbReference>
<evidence type="ECO:0000313" key="4">
    <source>
        <dbReference type="Proteomes" id="UP000050795"/>
    </source>
</evidence>
<feature type="compositionally biased region" description="Polar residues" evidence="2">
    <location>
        <begin position="2610"/>
        <end position="2620"/>
    </location>
</feature>
<accession>A0AA85IUW2</accession>
<evidence type="ECO:0000259" key="3">
    <source>
        <dbReference type="Pfam" id="PF25339"/>
    </source>
</evidence>
<feature type="region of interest" description="Disordered" evidence="2">
    <location>
        <begin position="178"/>
        <end position="295"/>
    </location>
</feature>
<dbReference type="GO" id="GO:0034451">
    <property type="term" value="C:centriolar satellite"/>
    <property type="evidence" value="ECO:0007669"/>
    <property type="project" value="TreeGrafter"/>
</dbReference>
<reference evidence="4" key="1">
    <citation type="submission" date="2022-06" db="EMBL/GenBank/DDBJ databases">
        <authorList>
            <person name="Berger JAMES D."/>
            <person name="Berger JAMES D."/>
        </authorList>
    </citation>
    <scope>NUCLEOTIDE SEQUENCE [LARGE SCALE GENOMIC DNA]</scope>
</reference>
<feature type="compositionally biased region" description="Basic and acidic residues" evidence="2">
    <location>
        <begin position="178"/>
        <end position="187"/>
    </location>
</feature>
<evidence type="ECO:0000256" key="1">
    <source>
        <dbReference type="SAM" id="Coils"/>
    </source>
</evidence>
<dbReference type="PANTHER" id="PTHR21254">
    <property type="entry name" value="C2 DOMAIN-CONTAINING PROTEIN 3"/>
    <property type="match status" value="1"/>
</dbReference>
<dbReference type="GO" id="GO:0060271">
    <property type="term" value="P:cilium assembly"/>
    <property type="evidence" value="ECO:0007669"/>
    <property type="project" value="TreeGrafter"/>
</dbReference>
<feature type="compositionally biased region" description="Polar residues" evidence="2">
    <location>
        <begin position="620"/>
        <end position="638"/>
    </location>
</feature>
<dbReference type="InterPro" id="IPR057537">
    <property type="entry name" value="C2_C2CD3_N"/>
</dbReference>
<feature type="compositionally biased region" description="Acidic residues" evidence="2">
    <location>
        <begin position="194"/>
        <end position="203"/>
    </location>
</feature>
<feature type="domain" description="C2CD3 N-terminal C2" evidence="3">
    <location>
        <begin position="22"/>
        <end position="159"/>
    </location>
</feature>
<reference evidence="5" key="2">
    <citation type="submission" date="2023-11" db="UniProtKB">
        <authorList>
            <consortium name="WormBaseParasite"/>
        </authorList>
    </citation>
    <scope>IDENTIFICATION</scope>
</reference>
<feature type="region of interest" description="Disordered" evidence="2">
    <location>
        <begin position="523"/>
        <end position="542"/>
    </location>
</feature>
<protein>
    <recommendedName>
        <fullName evidence="3">C2CD3 N-terminal C2 domain-containing protein</fullName>
    </recommendedName>
</protein>
<evidence type="ECO:0000313" key="5">
    <source>
        <dbReference type="WBParaSite" id="TREG1_123610.1"/>
    </source>
</evidence>
<feature type="region of interest" description="Disordered" evidence="2">
    <location>
        <begin position="2599"/>
        <end position="2664"/>
    </location>
</feature>
<organism evidence="4 5">
    <name type="scientific">Trichobilharzia regenti</name>
    <name type="common">Nasal bird schistosome</name>
    <dbReference type="NCBI Taxonomy" id="157069"/>
    <lineage>
        <taxon>Eukaryota</taxon>
        <taxon>Metazoa</taxon>
        <taxon>Spiralia</taxon>
        <taxon>Lophotrochozoa</taxon>
        <taxon>Platyhelminthes</taxon>
        <taxon>Trematoda</taxon>
        <taxon>Digenea</taxon>
        <taxon>Strigeidida</taxon>
        <taxon>Schistosomatoidea</taxon>
        <taxon>Schistosomatidae</taxon>
        <taxon>Trichobilharzia</taxon>
    </lineage>
</organism>
<sequence length="2741" mass="310202">MPGRINRITFQSNQRNLVQVYTNLPPGIDSKVTAYLILIIRLFRPTSSHIGSLCSEATNTASNHIYVQVPHKAGHKQTTCTKARYKITVPLDRFSAYLKDMRELRLDVIDSRHQRVIGRGRLDRIDRLTSTTPIDAILPVINEIGEKLGDLNLSIMIEPVLSSNPKPIITRFNWKKEDSQRLSRNADDNVTNVGDDDNDDDNNNESISDENGKALLPPPPRQAKTFTCIKSDQNDANEQEMNSGQFKREHSTGGPGGDGGEHAVDLDIGSLDQTHDHDQDHHHRRSHKIDNLFENPNNYRHDTMQNQHTHMNNLDDNLSIKGNKVNFERGELLSVALERSKHLRETLSCSSLYTQRDHDDVAVNLKKESRWTVDDNRNSSNVLLQNRSLHHSSPDLRSLVLNESVHAKGNTNSSRHHPHHYRDDDHLSSVKFNSKSNNLSLIKYLVDNEAIDDSVEDATHHHQRHHHHHTDHQCDYDECEETGFNSTHDYALLKKKALQRMNSGYIKEDDKLIEDLLYNKENSTDENEQMNARNPLKPSNNIQSMKDNLLKRQSMKEQCDSNSPRTGCSLKGVKLHFKCLRLYKAYAENLISSIKSSPKPLNQSKLPPTSQPRVGGGGRTSRNPTKQLQKSRPTSISPTLPFIKTKSSEMNISPNSIYMELEISVPALHPSSLSSSSSSSVLPACGVIRNASSSFTTGTWTTTSFTLISELSNHRQSDIMSSKEGDSFVNFFCSTSSSHNNTNNPYIFVNLDNTNINSNHDTGNQDNHIRIRLFYLSNPIMESDDITQWESEMIGVNFVNPDEIRSIILSKNHLNSTNPTTRLFIHLCSGQKTKTDSPNVIGRLEFELEPVWHTTPINQSKVNHMLKDQRNTEQSHTIVRNDKVYSSGENSLVKRHDVIKSSLLPSSSQDNNTHIMLETIICITEGKELKLSNANHNQKLFTSKYTPRLQNDSGILVEHTYLIVRLPWCGLMANNNKVQLNSSTMNLDQFHSNVAWLSGSCPQYAFNIRSQCLFHQESLSRLMKSSIVIEVWSKWMSGLPDHLIGLVKIPTESIVKLYAHYDLNSSQIWWHSNSVIQSLLKAQHPMIPVDSWFPITDPFSGSECGQLHILLAVGTQEQINTFSSVQNLKYNIDNMYMMNRETIGDGGAGAGTSGILKQAEHCSSVDVTVEHRINITIEQLRDFDPHISLKHDPHFDGSVPWGDLDCFVQYFFPIDTKAKCLASYRTSVQMLNKPSNNNNNSRSQNEKQFISCEFIPTVSPSTTDGGDGDAQCHISSRSRPGQTPSYWNHMHKLCLNTKITSESQKERDFVDLMKTKIEQEFLQWILDMLTRADFKSNKLDLKRGLLFEIWLRIYSPNLHDCLAAKGYIPEELFYTLINRNRTNTPSGESGEHNHQTLRFSIDLFDVNSNSGCLNGRLQISMDYCYNIINQSEDFSKGTQIKPPGSSIQNQTVLLSNPVVNHSTNPILILPSKTQYNHRIQICLDEINLMKSSRPTDNDYFTSHRNSSLHLRVHCVLLIPPAGSNSSSVNHPYYLHVIKSTISQPIYNSLYANELNCKLDVQLPSSWLIAYQHRNPIPHHQHHHCQQTTPVNTSSQNSFEISLLEAILNGDQSHQAQYTSPITKSCIVIQVDVWSQENTRRAFAECDQKLGNFWGLCYTDFENNSDDDNTSYSSLNPGKDYKLVSSCRIPLSGLLFSTHGIMPSHWYPLCSFISDNYSSLSSSSLWESKFSGAVQLNMKLIDPNMIKIVPCYNTTITSNSINNNHNIIHNSSIIHCLRDWNISFSIEKLENGQTSVTAFKNESNYWSDGVDEFGCQYKHFTIYLNFAHIPNIKQLIKETSELDGGTGVGGSTLLRSFLMEDSFKAYVFVRFQFPNYGTQMSQLVYLPNSTDQFDDLKPTTIIEFKEYKEFVIPVSSELRYFLSESSLELQVWIIWTDENLKETDVSRNDIGFGITGEGYSSSSTHRVPAPRHLGTAIIPLYHLLYPKPKALDSIHSQSTTGTGTGGTTSLDGSRTENCLMSKRYHMCKMNKLTIPDINGQLGWNLKYSRRYPATDGITSFNAINKNYGSNQHIHTTDLSAESNHMRRKTTSFPAEIIIEKAYHLRLPHHNKFIPSTESSEQSEPYFKSLDYKHDKRKSKYSVFVTFPVDGTLGFMSGSSNPVNKHTSAATTTTTATPVAAAVVLVLPLCATNPNSCRIAVTPKVKNLEYAHWNYCRFMRIPLELIKPSCSQGLVFHVWTVNDDESTNNNNDDTDHIPRLIGIATVDLTTLSHLFTNPTRVNSTPNSHNEFNQIYGWYHIIDQNTGCPSGQILIGVKPLINNTGETDFSSISLDNYNNYQTKPFENYSVFQEGFPPMPMLYSDCIRSSTHSLSDCHLANPPDKMSTNKEEPCQSELNRSVLFENLRTRLNELDEMNNRFKNRLTTLTNSNEKFFSISHENLQNKEVAVVLSQCQNDRVTSKSQPVSSRQEEKSSQIASVNYHCSLPYSISNKAELQPRLSTCNYQLSSQPDVHCGNEYLAESESLTHTNRIFTKAPDYSFHEIKDDDDDLLNQLKSQTNNFNINNCLLYAGEKIINSDADNNNNNNTNSHQLLHLRNVCNKDNQPNIEGDNNDQFNSGNRSLTVDDADADVDADDNHSDNDGISNASEDDGDHHQSDISIISPLPGQCSSNLFDDIDGDDEYQQQDVSNNCGDVVSRDVVYPPQHDSEVTEELNLNKSYNLSHFTINKNEVMTMTHIHVVIMY</sequence>
<feature type="region of interest" description="Disordered" evidence="2">
    <location>
        <begin position="596"/>
        <end position="642"/>
    </location>
</feature>
<feature type="compositionally biased region" description="Polar residues" evidence="2">
    <location>
        <begin position="224"/>
        <end position="245"/>
    </location>
</feature>
<dbReference type="Proteomes" id="UP000050795">
    <property type="component" value="Unassembled WGS sequence"/>
</dbReference>
<feature type="compositionally biased region" description="Polar residues" evidence="2">
    <location>
        <begin position="529"/>
        <end position="542"/>
    </location>
</feature>
<dbReference type="GO" id="GO:0005814">
    <property type="term" value="C:centriole"/>
    <property type="evidence" value="ECO:0007669"/>
    <property type="project" value="TreeGrafter"/>
</dbReference>
<evidence type="ECO:0000256" key="2">
    <source>
        <dbReference type="SAM" id="MobiDB-lite"/>
    </source>
</evidence>
<dbReference type="Pfam" id="PF25339">
    <property type="entry name" value="C2_C2CD3_N"/>
    <property type="match status" value="1"/>
</dbReference>
<keyword evidence="1" id="KW-0175">Coiled coil</keyword>
<dbReference type="GO" id="GO:0071539">
    <property type="term" value="P:protein localization to centrosome"/>
    <property type="evidence" value="ECO:0007669"/>
    <property type="project" value="TreeGrafter"/>
</dbReference>
<dbReference type="PANTHER" id="PTHR21254:SF1">
    <property type="entry name" value="C2 DOMAIN-CONTAINING PROTEIN 3"/>
    <property type="match status" value="1"/>
</dbReference>
<feature type="compositionally biased region" description="Polar residues" evidence="2">
    <location>
        <begin position="596"/>
        <end position="612"/>
    </location>
</feature>
<name>A0AA85IUW2_TRIRE</name>
<feature type="coiled-coil region" evidence="1">
    <location>
        <begin position="2400"/>
        <end position="2427"/>
    </location>
</feature>
<proteinExistence type="predicted"/>
<keyword evidence="4" id="KW-1185">Reference proteome</keyword>